<proteinExistence type="predicted"/>
<protein>
    <submittedName>
        <fullName evidence="2 4">Uncharacterized protein</fullName>
    </submittedName>
</protein>
<organism evidence="2">
    <name type="scientific">Brugia malayi</name>
    <name type="common">Filarial nematode worm</name>
    <dbReference type="NCBI Taxonomy" id="6279"/>
    <lineage>
        <taxon>Eukaryota</taxon>
        <taxon>Metazoa</taxon>
        <taxon>Ecdysozoa</taxon>
        <taxon>Nematoda</taxon>
        <taxon>Chromadorea</taxon>
        <taxon>Rhabditida</taxon>
        <taxon>Spirurina</taxon>
        <taxon>Spiruromorpha</taxon>
        <taxon>Filarioidea</taxon>
        <taxon>Onchocercidae</taxon>
        <taxon>Brugia</taxon>
    </lineage>
</organism>
<sequence>MRHELFILFFMFLLVSSKLPEKARYRIRKGGKIDILHRQMLQKWRTAFRKNHRDKSQNNELDHIIVEMDSYIKPRFG</sequence>
<dbReference type="OrthoDB" id="5867862at2759"/>
<dbReference type="CTD" id="66059051"/>
<dbReference type="EMBL" id="CAAKNF010000196">
    <property type="protein sequence ID" value="VIO85881.1"/>
    <property type="molecule type" value="Genomic_DNA"/>
</dbReference>
<feature type="signal peptide" evidence="1">
    <location>
        <begin position="1"/>
        <end position="17"/>
    </location>
</feature>
<dbReference type="AlphaFoldDB" id="A0A4E9EQM9"/>
<accession>A0A5S6PEQ8</accession>
<accession>A0A4E9EQM9</accession>
<reference evidence="2" key="2">
    <citation type="submission" date="2019-04" db="EMBL/GenBank/DDBJ databases">
        <authorList>
            <person name="Howe K."/>
            <person name="Paulini M."/>
            <person name="Williams G."/>
        </authorList>
    </citation>
    <scope>NUCLEOTIDE SEQUENCE [LARGE SCALE GENOMIC DNA]</scope>
    <source>
        <strain evidence="2">FR3</strain>
    </source>
</reference>
<dbReference type="WBParaSite" id="Bm17880.1">
    <property type="protein sequence ID" value="Bm17880.1"/>
    <property type="gene ID" value="WBGene00269022"/>
</dbReference>
<reference evidence="4" key="3">
    <citation type="submission" date="2019-12" db="UniProtKB">
        <authorList>
            <consortium name="WormBaseParasite"/>
        </authorList>
    </citation>
    <scope>IDENTIFICATION</scope>
</reference>
<keyword evidence="1" id="KW-0732">Signal</keyword>
<dbReference type="RefSeq" id="XP_042929083.1">
    <property type="nucleotide sequence ID" value="XM_043073149.1"/>
</dbReference>
<feature type="chain" id="PRO_5023874189" evidence="1">
    <location>
        <begin position="18"/>
        <end position="77"/>
    </location>
</feature>
<gene>
    <name evidence="2 4" type="primary">Bm17880</name>
    <name evidence="2" type="ORF">BM_BM17880</name>
</gene>
<dbReference type="KEGG" id="bmy:BM_BM17880"/>
<evidence type="ECO:0000313" key="2">
    <source>
        <dbReference type="EMBL" id="VIO85881.1"/>
    </source>
</evidence>
<evidence type="ECO:0000313" key="3">
    <source>
        <dbReference type="Proteomes" id="UP000006672"/>
    </source>
</evidence>
<evidence type="ECO:0000256" key="1">
    <source>
        <dbReference type="SAM" id="SignalP"/>
    </source>
</evidence>
<name>A0A4E9EQM9_BRUMA</name>
<dbReference type="Proteomes" id="UP000006672">
    <property type="component" value="Unassembled WGS sequence"/>
</dbReference>
<evidence type="ECO:0000313" key="4">
    <source>
        <dbReference type="WBParaSite" id="Bm17880.1"/>
    </source>
</evidence>
<keyword evidence="3" id="KW-1185">Reference proteome</keyword>
<dbReference type="GeneID" id="66059051"/>
<reference evidence="3" key="1">
    <citation type="journal article" date="2007" name="Science">
        <title>Draft genome of the filarial nematode parasite Brugia malayi.</title>
        <authorList>
            <person name="Ghedin E."/>
            <person name="Wang S."/>
            <person name="Spiro D."/>
            <person name="Caler E."/>
            <person name="Zhao Q."/>
            <person name="Crabtree J."/>
            <person name="Allen J.E."/>
            <person name="Delcher A.L."/>
            <person name="Guiliano D.B."/>
            <person name="Miranda-Saavedra D."/>
            <person name="Angiuoli S.V."/>
            <person name="Creasy T."/>
            <person name="Amedeo P."/>
            <person name="Haas B."/>
            <person name="El-Sayed N.M."/>
            <person name="Wortman J.R."/>
            <person name="Feldblyum T."/>
            <person name="Tallon L."/>
            <person name="Schatz M."/>
            <person name="Shumway M."/>
            <person name="Koo H."/>
            <person name="Salzberg S.L."/>
            <person name="Schobel S."/>
            <person name="Pertea M."/>
            <person name="Pop M."/>
            <person name="White O."/>
            <person name="Barton G.J."/>
            <person name="Carlow C.K."/>
            <person name="Crawford M.J."/>
            <person name="Daub J."/>
            <person name="Dimmic M.W."/>
            <person name="Estes C.F."/>
            <person name="Foster J.M."/>
            <person name="Ganatra M."/>
            <person name="Gregory W.F."/>
            <person name="Johnson N.M."/>
            <person name="Jin J."/>
            <person name="Komuniecki R."/>
            <person name="Korf I."/>
            <person name="Kumar S."/>
            <person name="Laney S."/>
            <person name="Li B.W."/>
            <person name="Li W."/>
            <person name="Lindblom T.H."/>
            <person name="Lustigman S."/>
            <person name="Ma D."/>
            <person name="Maina C.V."/>
            <person name="Martin D.M."/>
            <person name="McCarter J.P."/>
            <person name="McReynolds L."/>
            <person name="Mitreva M."/>
            <person name="Nutman T.B."/>
            <person name="Parkinson J."/>
            <person name="Peregrin-Alvarez J.M."/>
            <person name="Poole C."/>
            <person name="Ren Q."/>
            <person name="Saunders L."/>
            <person name="Sluder A.E."/>
            <person name="Smith K."/>
            <person name="Stanke M."/>
            <person name="Unnasch T.R."/>
            <person name="Ware J."/>
            <person name="Wei A.D."/>
            <person name="Weil G."/>
            <person name="Williams D.J."/>
            <person name="Zhang Y."/>
            <person name="Williams S.A."/>
            <person name="Fraser-Liggett C."/>
            <person name="Slatko B."/>
            <person name="Blaxter M.L."/>
            <person name="Scott A.L."/>
        </authorList>
    </citation>
    <scope>NUCLEOTIDE SEQUENCE</scope>
    <source>
        <strain evidence="3">FR3</strain>
    </source>
</reference>